<dbReference type="EMBL" id="QWEH01000026">
    <property type="protein sequence ID" value="RHW29423.1"/>
    <property type="molecule type" value="Genomic_DNA"/>
</dbReference>
<evidence type="ECO:0000256" key="3">
    <source>
        <dbReference type="ARBA" id="ARBA00022989"/>
    </source>
</evidence>
<dbReference type="RefSeq" id="WP_118890424.1">
    <property type="nucleotide sequence ID" value="NZ_PHUT01000025.1"/>
</dbReference>
<dbReference type="CDD" id="cd00093">
    <property type="entry name" value="HTH_XRE"/>
    <property type="match status" value="1"/>
</dbReference>
<evidence type="ECO:0000313" key="8">
    <source>
        <dbReference type="Proteomes" id="UP000285456"/>
    </source>
</evidence>
<name>A0A417Y9R9_9BACI</name>
<dbReference type="Gene3D" id="1.10.260.40">
    <property type="entry name" value="lambda repressor-like DNA-binding domains"/>
    <property type="match status" value="1"/>
</dbReference>
<dbReference type="InterPro" id="IPR001387">
    <property type="entry name" value="Cro/C1-type_HTH"/>
</dbReference>
<dbReference type="GO" id="GO:0003677">
    <property type="term" value="F:DNA binding"/>
    <property type="evidence" value="ECO:0007669"/>
    <property type="project" value="InterPro"/>
</dbReference>
<reference evidence="7 8" key="1">
    <citation type="journal article" date="2007" name="Int. J. Syst. Evol. Microbiol.">
        <title>Oceanobacillus profundus sp. nov., isolated from a deep-sea sediment core.</title>
        <authorList>
            <person name="Kim Y.G."/>
            <person name="Choi D.H."/>
            <person name="Hyun S."/>
            <person name="Cho B.C."/>
        </authorList>
    </citation>
    <scope>NUCLEOTIDE SEQUENCE [LARGE SCALE GENOMIC DNA]</scope>
    <source>
        <strain evidence="7 8">DSM 18246</strain>
    </source>
</reference>
<dbReference type="InterPro" id="IPR010982">
    <property type="entry name" value="Lambda_DNA-bd_dom_sf"/>
</dbReference>
<evidence type="ECO:0000256" key="1">
    <source>
        <dbReference type="ARBA" id="ARBA00004127"/>
    </source>
</evidence>
<keyword evidence="3 5" id="KW-1133">Transmembrane helix</keyword>
<keyword evidence="4 5" id="KW-0472">Membrane</keyword>
<comment type="subcellular location">
    <subcellularLocation>
        <location evidence="1">Endomembrane system</location>
        <topology evidence="1">Multi-pass membrane protein</topology>
    </subcellularLocation>
</comment>
<dbReference type="OrthoDB" id="9793277at2"/>
<protein>
    <submittedName>
        <fullName evidence="7">DUF1232 domain-containing protein</fullName>
    </submittedName>
</protein>
<organism evidence="7 8">
    <name type="scientific">Oceanobacillus profundus</name>
    <dbReference type="NCBI Taxonomy" id="372463"/>
    <lineage>
        <taxon>Bacteria</taxon>
        <taxon>Bacillati</taxon>
        <taxon>Bacillota</taxon>
        <taxon>Bacilli</taxon>
        <taxon>Bacillales</taxon>
        <taxon>Bacillaceae</taxon>
        <taxon>Oceanobacillus</taxon>
    </lineage>
</organism>
<dbReference type="Proteomes" id="UP000285456">
    <property type="component" value="Unassembled WGS sequence"/>
</dbReference>
<accession>A0A417Y9R9</accession>
<evidence type="ECO:0000256" key="5">
    <source>
        <dbReference type="SAM" id="Phobius"/>
    </source>
</evidence>
<dbReference type="GO" id="GO:0012505">
    <property type="term" value="C:endomembrane system"/>
    <property type="evidence" value="ECO:0007669"/>
    <property type="project" value="UniProtKB-SubCell"/>
</dbReference>
<gene>
    <name evidence="7" type="ORF">D1B32_22125</name>
</gene>
<feature type="domain" description="HTH cro/C1-type" evidence="6">
    <location>
        <begin position="14"/>
        <end position="68"/>
    </location>
</feature>
<dbReference type="SUPFAM" id="SSF47413">
    <property type="entry name" value="lambda repressor-like DNA-binding domains"/>
    <property type="match status" value="1"/>
</dbReference>
<dbReference type="Pfam" id="PF13443">
    <property type="entry name" value="HTH_26"/>
    <property type="match status" value="1"/>
</dbReference>
<evidence type="ECO:0000256" key="4">
    <source>
        <dbReference type="ARBA" id="ARBA00023136"/>
    </source>
</evidence>
<sequence>MDIKSANNKLGKRIRELLQDKSMSMRHLSKLTDIDTATISRIINGKRKANLNHLENFAKSLEVPVVDLIEAAGYRSKDNEEENRTGVEEELKYTKKLLAAYQIEEERLTMENIEQELKVHQEYSQTDEGRRMIITSFKEKLKKAGSANSFVQQLEDMYHRFRLQKGTKTEVTLLGGALIYFILTIDMIPDYMFAIGFLDDVLIVKYTMFLLKF</sequence>
<dbReference type="AlphaFoldDB" id="A0A417Y9R9"/>
<keyword evidence="8" id="KW-1185">Reference proteome</keyword>
<feature type="transmembrane region" description="Helical" evidence="5">
    <location>
        <begin position="167"/>
        <end position="185"/>
    </location>
</feature>
<dbReference type="PROSITE" id="PS50943">
    <property type="entry name" value="HTH_CROC1"/>
    <property type="match status" value="1"/>
</dbReference>
<dbReference type="InterPro" id="IPR010652">
    <property type="entry name" value="DUF1232"/>
</dbReference>
<proteinExistence type="predicted"/>
<keyword evidence="2 5" id="KW-0812">Transmembrane</keyword>
<evidence type="ECO:0000259" key="6">
    <source>
        <dbReference type="PROSITE" id="PS50943"/>
    </source>
</evidence>
<evidence type="ECO:0000313" key="7">
    <source>
        <dbReference type="EMBL" id="RHW29423.1"/>
    </source>
</evidence>
<evidence type="ECO:0000256" key="2">
    <source>
        <dbReference type="ARBA" id="ARBA00022692"/>
    </source>
</evidence>
<dbReference type="Pfam" id="PF06803">
    <property type="entry name" value="DUF1232"/>
    <property type="match status" value="1"/>
</dbReference>
<dbReference type="SMART" id="SM00530">
    <property type="entry name" value="HTH_XRE"/>
    <property type="match status" value="1"/>
</dbReference>
<comment type="caution">
    <text evidence="7">The sequence shown here is derived from an EMBL/GenBank/DDBJ whole genome shotgun (WGS) entry which is preliminary data.</text>
</comment>